<dbReference type="EMBL" id="NCSJ02000231">
    <property type="protein sequence ID" value="RFU26953.1"/>
    <property type="molecule type" value="Genomic_DNA"/>
</dbReference>
<dbReference type="InterPro" id="IPR036514">
    <property type="entry name" value="SGNH_hydro_sf"/>
</dbReference>
<keyword evidence="5" id="KW-1185">Reference proteome</keyword>
<feature type="non-terminal residue" evidence="4">
    <location>
        <position position="378"/>
    </location>
</feature>
<dbReference type="OrthoDB" id="3915838at2759"/>
<accession>A0A3E2H1V9</accession>
<dbReference type="Proteomes" id="UP000258309">
    <property type="component" value="Unassembled WGS sequence"/>
</dbReference>
<evidence type="ECO:0000256" key="2">
    <source>
        <dbReference type="SAM" id="SignalP"/>
    </source>
</evidence>
<dbReference type="InterPro" id="IPR051532">
    <property type="entry name" value="Ester_Hydrolysis_Enzymes"/>
</dbReference>
<dbReference type="InterPro" id="IPR013830">
    <property type="entry name" value="SGNH_hydro"/>
</dbReference>
<evidence type="ECO:0000256" key="1">
    <source>
        <dbReference type="SAM" id="MobiDB-lite"/>
    </source>
</evidence>
<evidence type="ECO:0000313" key="5">
    <source>
        <dbReference type="Proteomes" id="UP000258309"/>
    </source>
</evidence>
<dbReference type="SUPFAM" id="SSF52266">
    <property type="entry name" value="SGNH hydrolase"/>
    <property type="match status" value="1"/>
</dbReference>
<dbReference type="Pfam" id="PF13472">
    <property type="entry name" value="Lipase_GDSL_2"/>
    <property type="match status" value="1"/>
</dbReference>
<feature type="signal peptide" evidence="2">
    <location>
        <begin position="1"/>
        <end position="22"/>
    </location>
</feature>
<proteinExistence type="predicted"/>
<dbReference type="PANTHER" id="PTHR30383">
    <property type="entry name" value="THIOESTERASE 1/PROTEASE 1/LYSOPHOSPHOLIPASE L1"/>
    <property type="match status" value="1"/>
</dbReference>
<sequence length="378" mass="40199">MQPFRILAGLAVIHAYAVQVLCAVVKGDSTNQPPPIETGSVTTIDAQAAILSGHTCKGEGCLNLKSLLCSDGHICTEEPPSSSYREFNALLDNRFPTSDNPRTIPSDLRRRDFHVERAPSTSTSATAVPLPSCTGSQSSTSPPDFYLRILALGASITYGTDSTDDNGYRNDLRELIVGAGGQVNYVGSKSHGNMTDNEVEATPGDRIDQIEAKARLSLQPYMPNLVIIHAGTNDCSQNFSTATAPDRLGDLIDEVLGTVPGTVVLASTLIPNNVPSTEACIEIFNSRLPAIVNARTSVGKLVYLVNMHNSSLFTVADLADTTHPTDEGYAKMANIWYSGLQQIFASCWLTPPVDNGTKDADGGGTRLNLSDSTLGLIG</sequence>
<dbReference type="PANTHER" id="PTHR30383:SF5">
    <property type="entry name" value="SGNH HYDROLASE-TYPE ESTERASE DOMAIN-CONTAINING PROTEIN"/>
    <property type="match status" value="1"/>
</dbReference>
<dbReference type="CDD" id="cd01833">
    <property type="entry name" value="XynB_like"/>
    <property type="match status" value="1"/>
</dbReference>
<feature type="chain" id="PRO_5017677724" description="SGNH hydrolase-type esterase domain-containing protein" evidence="2">
    <location>
        <begin position="23"/>
        <end position="378"/>
    </location>
</feature>
<dbReference type="AlphaFoldDB" id="A0A3E2H1V9"/>
<organism evidence="4 5">
    <name type="scientific">Scytalidium lignicola</name>
    <name type="common">Hyphomycete</name>
    <dbReference type="NCBI Taxonomy" id="5539"/>
    <lineage>
        <taxon>Eukaryota</taxon>
        <taxon>Fungi</taxon>
        <taxon>Dikarya</taxon>
        <taxon>Ascomycota</taxon>
        <taxon>Pezizomycotina</taxon>
        <taxon>Leotiomycetes</taxon>
        <taxon>Leotiomycetes incertae sedis</taxon>
        <taxon>Scytalidium</taxon>
    </lineage>
</organism>
<feature type="domain" description="SGNH hydrolase-type esterase" evidence="3">
    <location>
        <begin position="151"/>
        <end position="330"/>
    </location>
</feature>
<feature type="non-terminal residue" evidence="4">
    <location>
        <position position="1"/>
    </location>
</feature>
<reference evidence="4 5" key="1">
    <citation type="submission" date="2018-05" db="EMBL/GenBank/DDBJ databases">
        <title>Draft genome sequence of Scytalidium lignicola DSM 105466, a ubiquitous saprotrophic fungus.</title>
        <authorList>
            <person name="Buettner E."/>
            <person name="Gebauer A.M."/>
            <person name="Hofrichter M."/>
            <person name="Liers C."/>
            <person name="Kellner H."/>
        </authorList>
    </citation>
    <scope>NUCLEOTIDE SEQUENCE [LARGE SCALE GENOMIC DNA]</scope>
    <source>
        <strain evidence="4 5">DSM 105466</strain>
    </source>
</reference>
<dbReference type="GO" id="GO:0004622">
    <property type="term" value="F:phosphatidylcholine lysophospholipase activity"/>
    <property type="evidence" value="ECO:0007669"/>
    <property type="project" value="TreeGrafter"/>
</dbReference>
<comment type="caution">
    <text evidence="4">The sequence shown here is derived from an EMBL/GenBank/DDBJ whole genome shotgun (WGS) entry which is preliminary data.</text>
</comment>
<dbReference type="Gene3D" id="3.40.50.1110">
    <property type="entry name" value="SGNH hydrolase"/>
    <property type="match status" value="1"/>
</dbReference>
<evidence type="ECO:0000259" key="3">
    <source>
        <dbReference type="Pfam" id="PF13472"/>
    </source>
</evidence>
<keyword evidence="2" id="KW-0732">Signal</keyword>
<evidence type="ECO:0000313" key="4">
    <source>
        <dbReference type="EMBL" id="RFU26953.1"/>
    </source>
</evidence>
<name>A0A3E2H1V9_SCYLI</name>
<gene>
    <name evidence="4" type="ORF">B7463_g9395</name>
</gene>
<feature type="region of interest" description="Disordered" evidence="1">
    <location>
        <begin position="117"/>
        <end position="136"/>
    </location>
</feature>
<protein>
    <recommendedName>
        <fullName evidence="3">SGNH hydrolase-type esterase domain-containing protein</fullName>
    </recommendedName>
</protein>